<reference evidence="1" key="1">
    <citation type="submission" date="2011-10" db="EMBL/GenBank/DDBJ databases">
        <title>Provirophages and transpovirons: unique mobilome of giant viruses.</title>
        <authorList>
            <person name="Desnues C."/>
            <person name="LaScola B."/>
            <person name="Yutin N."/>
            <person name="Fournous G."/>
            <person name="Koonin E."/>
            <person name="Raoult D."/>
        </authorList>
    </citation>
    <scope>NUCLEOTIDE SEQUENCE</scope>
    <source>
        <strain evidence="1">Mv13-mv</strain>
    </source>
</reference>
<name>H2ECX9_9VIRU</name>
<dbReference type="EMBL" id="JN885995">
    <property type="protein sequence ID" value="AEX62252.1"/>
    <property type="molecule type" value="Genomic_DNA"/>
</dbReference>
<evidence type="ECO:0000313" key="1">
    <source>
        <dbReference type="EMBL" id="AEX62252.1"/>
    </source>
</evidence>
<organism evidence="1">
    <name type="scientific">Moumouvirus sp. 'Monve'</name>
    <dbReference type="NCBI Taxonomy" id="1128131"/>
    <lineage>
        <taxon>Viruses</taxon>
        <taxon>Varidnaviria</taxon>
        <taxon>Bamfordvirae</taxon>
        <taxon>Nucleocytoviricota</taxon>
        <taxon>Megaviricetes</taxon>
        <taxon>Imitervirales</taxon>
        <taxon>Mimiviridae</taxon>
        <taxon>Megamimivirinae</taxon>
        <taxon>Moumouvirus</taxon>
    </lineage>
</organism>
<accession>H2ECX9</accession>
<gene>
    <name evidence="1" type="ORF">mv_L47</name>
</gene>
<sequence>MESKIYFKVIGDDWENRDMKYVRGLNVINNFEENGSCVPGRIYFCDPTDPSQNICRYLHLGVLLVDVTLPVNDPDFKMMVDLSGGKTCANKIIIGKDYELSDPETFKYMARHGVDVKKNYTLNWACNKKYWHVIIYLLEITPITESRFYIVNKVLKNKLVFDTNKMVLIENIKSAIWKIINKDIQKIRSKKYADDSAGNVPTRIYKPYPIKTYNHYSENPFLRMTTDFEEYKQMHNFLTNMENNIINHFNSKISRKE</sequence>
<protein>
    <submittedName>
        <fullName evidence="1">Putative ankyrin repeat protein</fullName>
    </submittedName>
</protein>
<proteinExistence type="predicted"/>